<comment type="caution">
    <text evidence="1">The sequence shown here is derived from an EMBL/GenBank/DDBJ whole genome shotgun (WGS) entry which is preliminary data.</text>
</comment>
<proteinExistence type="predicted"/>
<keyword evidence="2" id="KW-1185">Reference proteome</keyword>
<accession>A0A315EIC5</accession>
<dbReference type="Proteomes" id="UP000250790">
    <property type="component" value="Unassembled WGS sequence"/>
</dbReference>
<organism evidence="1 2">
    <name type="scientific">Limnohabitans parvus II-B4</name>
    <dbReference type="NCBI Taxonomy" id="1293052"/>
    <lineage>
        <taxon>Bacteria</taxon>
        <taxon>Pseudomonadati</taxon>
        <taxon>Pseudomonadota</taxon>
        <taxon>Betaproteobacteria</taxon>
        <taxon>Burkholderiales</taxon>
        <taxon>Comamonadaceae</taxon>
        <taxon>Limnohabitans</taxon>
    </lineage>
</organism>
<sequence>MAIKRHVTKPITYYAYATFKAKAAFKINAINEVHAENLAAQIICNADISKDNIYRCDDIHIFKILKGN</sequence>
<reference evidence="1 2" key="1">
    <citation type="submission" date="2017-04" db="EMBL/GenBank/DDBJ databases">
        <title>Unexpected and diverse lifestyles within the genus Limnohabitans.</title>
        <authorList>
            <person name="Kasalicky V."/>
            <person name="Mehrshad M."/>
            <person name="Andrei S.-A."/>
            <person name="Salcher M."/>
            <person name="Kratochvilova H."/>
            <person name="Simek K."/>
            <person name="Ghai R."/>
        </authorList>
    </citation>
    <scope>NUCLEOTIDE SEQUENCE [LARGE SCALE GENOMIC DNA]</scope>
    <source>
        <strain evidence="1 2">II-B4</strain>
    </source>
</reference>
<protein>
    <submittedName>
        <fullName evidence="1">Uncharacterized protein</fullName>
    </submittedName>
</protein>
<evidence type="ECO:0000313" key="1">
    <source>
        <dbReference type="EMBL" id="PUE55802.1"/>
    </source>
</evidence>
<dbReference type="AlphaFoldDB" id="A0A315EIC5"/>
<evidence type="ECO:0000313" key="2">
    <source>
        <dbReference type="Proteomes" id="UP000250790"/>
    </source>
</evidence>
<name>A0A315EIC5_9BURK</name>
<dbReference type="EMBL" id="NESN01000001">
    <property type="protein sequence ID" value="PUE55802.1"/>
    <property type="molecule type" value="Genomic_DNA"/>
</dbReference>
<dbReference type="RefSeq" id="WP_108311792.1">
    <property type="nucleotide sequence ID" value="NZ_NESN01000001.1"/>
</dbReference>
<gene>
    <name evidence="1" type="ORF">B9Z37_04495</name>
</gene>